<keyword evidence="1" id="KW-0732">Signal</keyword>
<evidence type="ECO:0000256" key="1">
    <source>
        <dbReference type="SAM" id="SignalP"/>
    </source>
</evidence>
<accession>A0A813DGS0</accession>
<gene>
    <name evidence="2" type="ORF">PGLA1383_LOCUS6660</name>
</gene>
<feature type="chain" id="PRO_5032531434" evidence="1">
    <location>
        <begin position="20"/>
        <end position="282"/>
    </location>
</feature>
<protein>
    <submittedName>
        <fullName evidence="2">Uncharacterized protein</fullName>
    </submittedName>
</protein>
<sequence>MSLLLLLWLLWFLSDLSLEAEVFSGSADLSEFKTDELNRMASDIREASRKLAIVLAAGSNTFVAQAQTDGNLLGALRSYIDPAIALDLNLEELVPFLNTQLGQHGIAVCPHGLYPCRYGCKSEVPSVVPPTISLTGDFNQEASAADSMKKLARHFSEMAKCCGQICSDRSTGVKQKQEKQAAKDTLTKEVQKLIPLLRSHVLRIGIAKGQHLNISSGCGNVATITNLFECATVENAHRQLEDCRDRLLQELTLRRLEAKMNALTPKKCAAKRRKLSEGEECE</sequence>
<dbReference type="Proteomes" id="UP000654075">
    <property type="component" value="Unassembled WGS sequence"/>
</dbReference>
<keyword evidence="3" id="KW-1185">Reference proteome</keyword>
<dbReference type="AlphaFoldDB" id="A0A813DGS0"/>
<feature type="signal peptide" evidence="1">
    <location>
        <begin position="1"/>
        <end position="19"/>
    </location>
</feature>
<comment type="caution">
    <text evidence="2">The sequence shown here is derived from an EMBL/GenBank/DDBJ whole genome shotgun (WGS) entry which is preliminary data.</text>
</comment>
<evidence type="ECO:0000313" key="2">
    <source>
        <dbReference type="EMBL" id="CAE8587833.1"/>
    </source>
</evidence>
<reference evidence="2" key="1">
    <citation type="submission" date="2021-02" db="EMBL/GenBank/DDBJ databases">
        <authorList>
            <person name="Dougan E. K."/>
            <person name="Rhodes N."/>
            <person name="Thang M."/>
            <person name="Chan C."/>
        </authorList>
    </citation>
    <scope>NUCLEOTIDE SEQUENCE</scope>
</reference>
<dbReference type="EMBL" id="CAJNNV010002780">
    <property type="protein sequence ID" value="CAE8587833.1"/>
    <property type="molecule type" value="Genomic_DNA"/>
</dbReference>
<proteinExistence type="predicted"/>
<organism evidence="2 3">
    <name type="scientific">Polarella glacialis</name>
    <name type="common">Dinoflagellate</name>
    <dbReference type="NCBI Taxonomy" id="89957"/>
    <lineage>
        <taxon>Eukaryota</taxon>
        <taxon>Sar</taxon>
        <taxon>Alveolata</taxon>
        <taxon>Dinophyceae</taxon>
        <taxon>Suessiales</taxon>
        <taxon>Suessiaceae</taxon>
        <taxon>Polarella</taxon>
    </lineage>
</organism>
<evidence type="ECO:0000313" key="3">
    <source>
        <dbReference type="Proteomes" id="UP000654075"/>
    </source>
</evidence>
<name>A0A813DGS0_POLGL</name>